<sequence>MVPSHPTAGVAVVISIAAVFVLMEWNRAPAPLKLLFYDSGPLEIVDFENTDACSAYIPEKKQHAKNPIPLFAHDDGGGQGSDNTIKVVELNSSFSLEECAGFAASWRDSNGALCRTACWFNHQAANDNTVENRCFCLTDPIWMPQHQVHNHIEGRVDSARLVWPCRENSDCSYNGHCSDTDHRCHCREGWKGLFCDELYLLPMTKDRLGFREVDTSGRNVSSWGAPILFDESSKIWHGFVSEIQAGCGINAWQTNSRIVHVVGDSPYGPFERKEIVFPVFAHEASVVRGPRGEWVMLFSFFHYNETGLAAVICSNCRDGVTPEISPKCPFQRGSPKKLRHKFRQMMSLAESPDGPWSTPLEIPQLSQNWDWNTDLTINRDGSAVALIRCGMTWHAQNYSDPTTWHPVGSKHGKGSEGPCWTGAAIEDPYIWQEEGVYHALAHAFSPFIGVHAFVPIPPADFDWTLPLNWTVTGVAYNNTVRFTDGSSHLFPRRERPHLVWEPSETKAGKTTGANLKPVALSSGVQYSGRPNESYSDGVFTLLQPMGSIAQEIAKVIDFEETESHLQNK</sequence>
<dbReference type="EMBL" id="CAACVS010000224">
    <property type="protein sequence ID" value="VEU39444.1"/>
    <property type="molecule type" value="Genomic_DNA"/>
</dbReference>
<keyword evidence="2" id="KW-1133">Transmembrane helix</keyword>
<proteinExistence type="predicted"/>
<keyword evidence="2" id="KW-0812">Transmembrane</keyword>
<dbReference type="PROSITE" id="PS00022">
    <property type="entry name" value="EGF_1"/>
    <property type="match status" value="1"/>
</dbReference>
<name>A0A448ZBS2_9STRA</name>
<accession>A0A448ZBS2</accession>
<dbReference type="SUPFAM" id="SSF57196">
    <property type="entry name" value="EGF/Laminin"/>
    <property type="match status" value="1"/>
</dbReference>
<keyword evidence="2" id="KW-0472">Membrane</keyword>
<dbReference type="SMART" id="SM00181">
    <property type="entry name" value="EGF"/>
    <property type="match status" value="1"/>
</dbReference>
<reference evidence="4 5" key="1">
    <citation type="submission" date="2019-01" db="EMBL/GenBank/DDBJ databases">
        <authorList>
            <person name="Ferrante I. M."/>
        </authorList>
    </citation>
    <scope>NUCLEOTIDE SEQUENCE [LARGE SCALE GENOMIC DNA]</scope>
    <source>
        <strain evidence="4 5">B856</strain>
    </source>
</reference>
<evidence type="ECO:0000313" key="4">
    <source>
        <dbReference type="EMBL" id="VEU39444.1"/>
    </source>
</evidence>
<protein>
    <recommendedName>
        <fullName evidence="3">EGF-like domain-containing protein</fullName>
    </recommendedName>
</protein>
<dbReference type="Proteomes" id="UP000291116">
    <property type="component" value="Unassembled WGS sequence"/>
</dbReference>
<evidence type="ECO:0000256" key="1">
    <source>
        <dbReference type="PROSITE-ProRule" id="PRU00076"/>
    </source>
</evidence>
<gene>
    <name evidence="4" type="ORF">PSNMU_V1.4_AUG-EV-PASAV3_0062930</name>
</gene>
<keyword evidence="5" id="KW-1185">Reference proteome</keyword>
<feature type="disulfide bond" evidence="1">
    <location>
        <begin position="186"/>
        <end position="195"/>
    </location>
</feature>
<organism evidence="4 5">
    <name type="scientific">Pseudo-nitzschia multistriata</name>
    <dbReference type="NCBI Taxonomy" id="183589"/>
    <lineage>
        <taxon>Eukaryota</taxon>
        <taxon>Sar</taxon>
        <taxon>Stramenopiles</taxon>
        <taxon>Ochrophyta</taxon>
        <taxon>Bacillariophyta</taxon>
        <taxon>Bacillariophyceae</taxon>
        <taxon>Bacillariophycidae</taxon>
        <taxon>Bacillariales</taxon>
        <taxon>Bacillariaceae</taxon>
        <taxon>Pseudo-nitzschia</taxon>
    </lineage>
</organism>
<dbReference type="PROSITE" id="PS01186">
    <property type="entry name" value="EGF_2"/>
    <property type="match status" value="1"/>
</dbReference>
<comment type="caution">
    <text evidence="1">Lacks conserved residue(s) required for the propagation of feature annotation.</text>
</comment>
<dbReference type="InterPro" id="IPR000742">
    <property type="entry name" value="EGF"/>
</dbReference>
<feature type="domain" description="EGF-like" evidence="3">
    <location>
        <begin position="161"/>
        <end position="196"/>
    </location>
</feature>
<evidence type="ECO:0000259" key="3">
    <source>
        <dbReference type="PROSITE" id="PS50026"/>
    </source>
</evidence>
<dbReference type="AlphaFoldDB" id="A0A448ZBS2"/>
<feature type="transmembrane region" description="Helical" evidence="2">
    <location>
        <begin position="6"/>
        <end position="25"/>
    </location>
</feature>
<dbReference type="OrthoDB" id="188707at2759"/>
<evidence type="ECO:0000256" key="2">
    <source>
        <dbReference type="SAM" id="Phobius"/>
    </source>
</evidence>
<keyword evidence="1" id="KW-1015">Disulfide bond</keyword>
<keyword evidence="1" id="KW-0245">EGF-like domain</keyword>
<dbReference type="PROSITE" id="PS50026">
    <property type="entry name" value="EGF_3"/>
    <property type="match status" value="1"/>
</dbReference>
<evidence type="ECO:0000313" key="5">
    <source>
        <dbReference type="Proteomes" id="UP000291116"/>
    </source>
</evidence>